<keyword evidence="2" id="KW-1185">Reference proteome</keyword>
<evidence type="ECO:0000313" key="2">
    <source>
        <dbReference type="Proteomes" id="UP000095767"/>
    </source>
</evidence>
<feature type="non-terminal residue" evidence="1">
    <location>
        <position position="1"/>
    </location>
</feature>
<dbReference type="Proteomes" id="UP000095767">
    <property type="component" value="Unassembled WGS sequence"/>
</dbReference>
<sequence>LGQMLSCLAADLLFGRLGTLSWC</sequence>
<protein>
    <submittedName>
        <fullName evidence="1">Uncharacterized protein</fullName>
    </submittedName>
</protein>
<accession>A0A1E5WM21</accession>
<reference evidence="1 2" key="1">
    <citation type="submission" date="2016-09" db="EMBL/GenBank/DDBJ databases">
        <title>The draft genome of Dichanthelium oligosanthes: A C3 panicoid grass species.</title>
        <authorList>
            <person name="Studer A.J."/>
            <person name="Schnable J.C."/>
            <person name="Brutnell T.P."/>
        </authorList>
    </citation>
    <scope>NUCLEOTIDE SEQUENCE [LARGE SCALE GENOMIC DNA]</scope>
    <source>
        <strain evidence="2">cv. Kellogg 1175</strain>
        <tissue evidence="1">Leaf</tissue>
    </source>
</reference>
<gene>
    <name evidence="1" type="ORF">BAE44_0000514</name>
</gene>
<dbReference type="EMBL" id="LWDX02001688">
    <property type="protein sequence ID" value="OEL38466.1"/>
    <property type="molecule type" value="Genomic_DNA"/>
</dbReference>
<comment type="caution">
    <text evidence="1">The sequence shown here is derived from an EMBL/GenBank/DDBJ whole genome shotgun (WGS) entry which is preliminary data.</text>
</comment>
<organism evidence="1 2">
    <name type="scientific">Dichanthelium oligosanthes</name>
    <dbReference type="NCBI Taxonomy" id="888268"/>
    <lineage>
        <taxon>Eukaryota</taxon>
        <taxon>Viridiplantae</taxon>
        <taxon>Streptophyta</taxon>
        <taxon>Embryophyta</taxon>
        <taxon>Tracheophyta</taxon>
        <taxon>Spermatophyta</taxon>
        <taxon>Magnoliopsida</taxon>
        <taxon>Liliopsida</taxon>
        <taxon>Poales</taxon>
        <taxon>Poaceae</taxon>
        <taxon>PACMAD clade</taxon>
        <taxon>Panicoideae</taxon>
        <taxon>Panicodae</taxon>
        <taxon>Paniceae</taxon>
        <taxon>Dichantheliinae</taxon>
        <taxon>Dichanthelium</taxon>
    </lineage>
</organism>
<evidence type="ECO:0000313" key="1">
    <source>
        <dbReference type="EMBL" id="OEL38466.1"/>
    </source>
</evidence>
<name>A0A1E5WM21_9POAL</name>
<dbReference type="AlphaFoldDB" id="A0A1E5WM21"/>
<proteinExistence type="predicted"/>